<sequence length="55" mass="6465">MVNRVIPIFDRNLYIRLKRKAPSKKYRKSFLQIRCGGSLIKGNLKRDCEGNEKVI</sequence>
<organism evidence="1 2">
    <name type="scientific">Chlamydia avium</name>
    <dbReference type="NCBI Taxonomy" id="1457141"/>
    <lineage>
        <taxon>Bacteria</taxon>
        <taxon>Pseudomonadati</taxon>
        <taxon>Chlamydiota</taxon>
        <taxon>Chlamydiia</taxon>
        <taxon>Chlamydiales</taxon>
        <taxon>Chlamydiaceae</taxon>
        <taxon>Chlamydia/Chlamydophila group</taxon>
        <taxon>Chlamydia</taxon>
    </lineage>
</organism>
<reference evidence="1" key="1">
    <citation type="submission" date="2013-04" db="EMBL/GenBank/DDBJ databases">
        <title>Genome sequence of Chlamydia psittaci 10_881_SC42.</title>
        <authorList>
            <person name="Huot-Creasy H."/>
            <person name="McCracken C.L."/>
            <person name="Humphries M."/>
            <person name="Sachse K."/>
            <person name="Laroucau K."/>
            <person name="Bavoil P."/>
            <person name="Myers G.S."/>
        </authorList>
    </citation>
    <scope>NUCLEOTIDE SEQUENCE [LARGE SCALE GENOMIC DNA]</scope>
    <source>
        <strain evidence="1">10_881_SC42</strain>
    </source>
</reference>
<proteinExistence type="predicted"/>
<evidence type="ECO:0000313" key="1">
    <source>
        <dbReference type="EMBL" id="EPP38266.1"/>
    </source>
</evidence>
<dbReference type="Proteomes" id="UP000014821">
    <property type="component" value="Unassembled WGS sequence"/>
</dbReference>
<gene>
    <name evidence="1" type="ORF">CP10881SC42_0893</name>
</gene>
<name>A0ABN0MS51_9CHLA</name>
<dbReference type="EMBL" id="ATND01000002">
    <property type="protein sequence ID" value="EPP38266.1"/>
    <property type="molecule type" value="Genomic_DNA"/>
</dbReference>
<keyword evidence="2" id="KW-1185">Reference proteome</keyword>
<evidence type="ECO:0000313" key="2">
    <source>
        <dbReference type="Proteomes" id="UP000014821"/>
    </source>
</evidence>
<comment type="caution">
    <text evidence="1">The sequence shown here is derived from an EMBL/GenBank/DDBJ whole genome shotgun (WGS) entry which is preliminary data.</text>
</comment>
<protein>
    <submittedName>
        <fullName evidence="1">Uncharacterized protein</fullName>
    </submittedName>
</protein>
<accession>A0ABN0MS51</accession>